<proteinExistence type="predicted"/>
<keyword evidence="4" id="KW-1185">Reference proteome</keyword>
<comment type="caution">
    <text evidence="1">The sequence shown here is derived from an EMBL/GenBank/DDBJ whole genome shotgun (WGS) entry which is preliminary data.</text>
</comment>
<dbReference type="SUPFAM" id="SSF101898">
    <property type="entry name" value="NHL repeat"/>
    <property type="match status" value="1"/>
</dbReference>
<dbReference type="InterPro" id="IPR011042">
    <property type="entry name" value="6-blade_b-propeller_TolB-like"/>
</dbReference>
<protein>
    <submittedName>
        <fullName evidence="1">Uncharacterized protein</fullName>
    </submittedName>
</protein>
<dbReference type="Proteomes" id="UP000663854">
    <property type="component" value="Unassembled WGS sequence"/>
</dbReference>
<dbReference type="EMBL" id="CAJNOL010004610">
    <property type="protein sequence ID" value="CAF1591555.1"/>
    <property type="molecule type" value="Genomic_DNA"/>
</dbReference>
<dbReference type="EMBL" id="CAJNOH010003289">
    <property type="protein sequence ID" value="CAF1330844.1"/>
    <property type="molecule type" value="Genomic_DNA"/>
</dbReference>
<evidence type="ECO:0000313" key="4">
    <source>
        <dbReference type="Proteomes" id="UP000663870"/>
    </source>
</evidence>
<gene>
    <name evidence="2" type="ORF">JXQ802_LOCUS47297</name>
    <name evidence="1" type="ORF">PYM288_LOCUS31402</name>
</gene>
<name>A0A815FWJ5_9BILA</name>
<dbReference type="Proteomes" id="UP000663870">
    <property type="component" value="Unassembled WGS sequence"/>
</dbReference>
<dbReference type="AlphaFoldDB" id="A0A815FWJ5"/>
<evidence type="ECO:0000313" key="2">
    <source>
        <dbReference type="EMBL" id="CAF1591555.1"/>
    </source>
</evidence>
<evidence type="ECO:0000313" key="1">
    <source>
        <dbReference type="EMBL" id="CAF1330844.1"/>
    </source>
</evidence>
<organism evidence="1 3">
    <name type="scientific">Rotaria sordida</name>
    <dbReference type="NCBI Taxonomy" id="392033"/>
    <lineage>
        <taxon>Eukaryota</taxon>
        <taxon>Metazoa</taxon>
        <taxon>Spiralia</taxon>
        <taxon>Gnathifera</taxon>
        <taxon>Rotifera</taxon>
        <taxon>Eurotatoria</taxon>
        <taxon>Bdelloidea</taxon>
        <taxon>Philodinida</taxon>
        <taxon>Philodinidae</taxon>
        <taxon>Rotaria</taxon>
    </lineage>
</organism>
<reference evidence="1" key="1">
    <citation type="submission" date="2021-02" db="EMBL/GenBank/DDBJ databases">
        <authorList>
            <person name="Nowell W R."/>
        </authorList>
    </citation>
    <scope>NUCLEOTIDE SEQUENCE</scope>
</reference>
<accession>A0A815FWJ5</accession>
<evidence type="ECO:0000313" key="3">
    <source>
        <dbReference type="Proteomes" id="UP000663854"/>
    </source>
</evidence>
<dbReference type="Gene3D" id="2.120.10.30">
    <property type="entry name" value="TolB, C-terminal domain"/>
    <property type="match status" value="1"/>
</dbReference>
<sequence>MSIEKIRPVFGGLYVDRNHSFFVVDFYNDRVLKYDDWNNPQPRVVAGGRNWYYPVNAPNQLHGPHSVFVDEIRDNAMYIGDRNNHRIQKWIQGESFGTTILSNASLPFLPAQFYPLYVQIDENGMIYVPYWSGILRASLLDLKWFVIVGGIERSWELEYTASKLEDPGYFVFDSNFDLFVNELGKDSIWKFSFNASSC</sequence>